<dbReference type="HAMAP" id="MF_00283">
    <property type="entry name" value="Phe_tRNA_synth_beta1"/>
    <property type="match status" value="1"/>
</dbReference>
<dbReference type="AlphaFoldDB" id="A0A9D6QTG4"/>
<comment type="subunit">
    <text evidence="3 15">Tetramer of two alpha and two beta subunits.</text>
</comment>
<evidence type="ECO:0000256" key="7">
    <source>
        <dbReference type="ARBA" id="ARBA00022723"/>
    </source>
</evidence>
<dbReference type="InterPro" id="IPR036690">
    <property type="entry name" value="Fdx_antiC-bd_sf"/>
</dbReference>
<dbReference type="EC" id="6.1.1.20" evidence="15"/>
<evidence type="ECO:0000256" key="5">
    <source>
        <dbReference type="ARBA" id="ARBA00022555"/>
    </source>
</evidence>
<dbReference type="GO" id="GO:0000049">
    <property type="term" value="F:tRNA binding"/>
    <property type="evidence" value="ECO:0007669"/>
    <property type="project" value="UniProtKB-KW"/>
</dbReference>
<keyword evidence="7 15" id="KW-0479">Metal-binding</keyword>
<keyword evidence="12 15" id="KW-0648">Protein biosynthesis</keyword>
<comment type="catalytic activity">
    <reaction evidence="14 15">
        <text>tRNA(Phe) + L-phenylalanine + ATP = L-phenylalanyl-tRNA(Phe) + AMP + diphosphate + H(+)</text>
        <dbReference type="Rhea" id="RHEA:19413"/>
        <dbReference type="Rhea" id="RHEA-COMP:9668"/>
        <dbReference type="Rhea" id="RHEA-COMP:9699"/>
        <dbReference type="ChEBI" id="CHEBI:15378"/>
        <dbReference type="ChEBI" id="CHEBI:30616"/>
        <dbReference type="ChEBI" id="CHEBI:33019"/>
        <dbReference type="ChEBI" id="CHEBI:58095"/>
        <dbReference type="ChEBI" id="CHEBI:78442"/>
        <dbReference type="ChEBI" id="CHEBI:78531"/>
        <dbReference type="ChEBI" id="CHEBI:456215"/>
        <dbReference type="EC" id="6.1.1.20"/>
    </reaction>
</comment>
<dbReference type="Gene3D" id="3.30.56.10">
    <property type="match status" value="2"/>
</dbReference>
<dbReference type="PANTHER" id="PTHR10947">
    <property type="entry name" value="PHENYLALANYL-TRNA SYNTHETASE BETA CHAIN AND LEUCINE-RICH REPEAT-CONTAINING PROTEIN 47"/>
    <property type="match status" value="1"/>
</dbReference>
<evidence type="ECO:0000259" key="16">
    <source>
        <dbReference type="PROSITE" id="PS51447"/>
    </source>
</evidence>
<feature type="domain" description="B5" evidence="17">
    <location>
        <begin position="294"/>
        <end position="370"/>
    </location>
</feature>
<dbReference type="Gene3D" id="3.50.40.10">
    <property type="entry name" value="Phenylalanyl-trna Synthetase, Chain B, domain 3"/>
    <property type="match status" value="1"/>
</dbReference>
<evidence type="ECO:0000256" key="4">
    <source>
        <dbReference type="ARBA" id="ARBA00022490"/>
    </source>
</evidence>
<dbReference type="Pfam" id="PF03484">
    <property type="entry name" value="B5"/>
    <property type="match status" value="1"/>
</dbReference>
<sequence length="685" mass="76396">MKFSYSWLKELFPKTPSPEKTAEVLTFHSFQVESLEKKDKDWVLDIDVLANRAPDGSNHIGVARELAVLAGARLKLPPIKFKESGSAKDLISIEVTAKKLVPRYALRLIENVKVADSPQWLKDRLTACGLRPINNIVDIANYVMLETGQPLHAFDYDKLSANSEKKRIVVRTALPGETMATLGDESQNLILSNEDVVIADEKGAIGLAGIKGGKGSEISDHTTRIALEAANFNPTAIRKTSRRLNLRTDASYRFEHNIDPELVGYALDRAAMLYVLCANGSVKKGLVEHYPKKEPIKTIPFSIQRAQSLLGLAMNEPQVVAILKLLGCDVKRNGKGIYRVIPPSVRRDLNIEADLVEEVGRVIGYDKIESRMPMMAIGVPPKHDRQIFEDEIKDRLAGFGFTESQLSSFVGERVLGQFGLTPKSLYELENPTSPETQYLIHIPGIQYIRSVAENLRHEKIVKIFGLARGFIKTDRGPFERKSLLIALAGEGKDGKEAFYQLKGALDGFLESFGVADHWYSEKFKNQNSKIKIFHPNRSAEILVGDETIGMIAEISSSITEALKTKARIVLAEFDVEKLISVIEREQEFRPLAKYPAVVRDISLTAPIEVRIQAAEDVIQAAGGKLLMDVDLFDVYEADDLAEDMQSIAFHLVFQSPNKTLTDEEVEKEFKKVVAAVEAKDWEVKK</sequence>
<keyword evidence="13 15" id="KW-0030">Aminoacyl-tRNA synthetase</keyword>
<dbReference type="InterPro" id="IPR009061">
    <property type="entry name" value="DNA-bd_dom_put_sf"/>
</dbReference>
<dbReference type="InterPro" id="IPR045060">
    <property type="entry name" value="Phe-tRNA-ligase_IIc_bsu"/>
</dbReference>
<evidence type="ECO:0000313" key="19">
    <source>
        <dbReference type="Proteomes" id="UP000808388"/>
    </source>
</evidence>
<accession>A0A9D6QTG4</accession>
<evidence type="ECO:0000256" key="13">
    <source>
        <dbReference type="ARBA" id="ARBA00023146"/>
    </source>
</evidence>
<evidence type="ECO:0000256" key="2">
    <source>
        <dbReference type="ARBA" id="ARBA00008653"/>
    </source>
</evidence>
<evidence type="ECO:0000256" key="3">
    <source>
        <dbReference type="ARBA" id="ARBA00011209"/>
    </source>
</evidence>
<keyword evidence="9 15" id="KW-0067">ATP-binding</keyword>
<feature type="domain" description="FDX-ACB" evidence="16">
    <location>
        <begin position="592"/>
        <end position="684"/>
    </location>
</feature>
<dbReference type="PROSITE" id="PS51447">
    <property type="entry name" value="FDX_ACB"/>
    <property type="match status" value="1"/>
</dbReference>
<evidence type="ECO:0000256" key="8">
    <source>
        <dbReference type="ARBA" id="ARBA00022741"/>
    </source>
</evidence>
<evidence type="ECO:0000256" key="12">
    <source>
        <dbReference type="ARBA" id="ARBA00022917"/>
    </source>
</evidence>
<dbReference type="InterPro" id="IPR041616">
    <property type="entry name" value="PheRS_beta_core"/>
</dbReference>
<dbReference type="GO" id="GO:0005524">
    <property type="term" value="F:ATP binding"/>
    <property type="evidence" value="ECO:0007669"/>
    <property type="project" value="UniProtKB-UniRule"/>
</dbReference>
<organism evidence="18 19">
    <name type="scientific">Candidatus Sungiibacteriota bacterium</name>
    <dbReference type="NCBI Taxonomy" id="2750080"/>
    <lineage>
        <taxon>Bacteria</taxon>
        <taxon>Candidatus Sungiibacteriota</taxon>
    </lineage>
</organism>
<proteinExistence type="inferred from homology"/>
<dbReference type="Pfam" id="PF17759">
    <property type="entry name" value="tRNA_synthFbeta"/>
    <property type="match status" value="1"/>
</dbReference>
<dbReference type="NCBIfam" id="TIGR00472">
    <property type="entry name" value="pheT_bact"/>
    <property type="match status" value="1"/>
</dbReference>
<keyword evidence="10 15" id="KW-0460">Magnesium</keyword>
<comment type="caution">
    <text evidence="18">The sequence shown here is derived from an EMBL/GenBank/DDBJ whole genome shotgun (WGS) entry which is preliminary data.</text>
</comment>
<dbReference type="Proteomes" id="UP000808388">
    <property type="component" value="Unassembled WGS sequence"/>
</dbReference>
<keyword evidence="4 15" id="KW-0963">Cytoplasm</keyword>
<keyword evidence="5" id="KW-0820">tRNA-binding</keyword>
<comment type="cofactor">
    <cofactor evidence="15">
        <name>Mg(2+)</name>
        <dbReference type="ChEBI" id="CHEBI:18420"/>
    </cofactor>
    <text evidence="15">Binds 2 magnesium ions per tetramer.</text>
</comment>
<dbReference type="InterPro" id="IPR005121">
    <property type="entry name" value="Fdx_antiC-bd"/>
</dbReference>
<feature type="binding site" evidence="15">
    <location>
        <position position="358"/>
    </location>
    <ligand>
        <name>Mg(2+)</name>
        <dbReference type="ChEBI" id="CHEBI:18420"/>
        <note>shared with alpha subunit</note>
    </ligand>
</feature>
<dbReference type="SMART" id="SM00896">
    <property type="entry name" value="FDX-ACB"/>
    <property type="match status" value="1"/>
</dbReference>
<dbReference type="Pfam" id="PF03147">
    <property type="entry name" value="FDX-ACB"/>
    <property type="match status" value="1"/>
</dbReference>
<evidence type="ECO:0000256" key="10">
    <source>
        <dbReference type="ARBA" id="ARBA00022842"/>
    </source>
</evidence>
<evidence type="ECO:0000259" key="17">
    <source>
        <dbReference type="PROSITE" id="PS51483"/>
    </source>
</evidence>
<dbReference type="InterPro" id="IPR020825">
    <property type="entry name" value="Phe-tRNA_synthase-like_B3/B4"/>
</dbReference>
<feature type="binding site" evidence="15">
    <location>
        <position position="354"/>
    </location>
    <ligand>
        <name>Mg(2+)</name>
        <dbReference type="ChEBI" id="CHEBI:18420"/>
        <note>shared with alpha subunit</note>
    </ligand>
</feature>
<dbReference type="SMART" id="SM00874">
    <property type="entry name" value="B5"/>
    <property type="match status" value="1"/>
</dbReference>
<name>A0A9D6QTG4_9BACT</name>
<feature type="binding site" evidence="15">
    <location>
        <position position="348"/>
    </location>
    <ligand>
        <name>Mg(2+)</name>
        <dbReference type="ChEBI" id="CHEBI:18420"/>
        <note>shared with alpha subunit</note>
    </ligand>
</feature>
<dbReference type="SMART" id="SM00873">
    <property type="entry name" value="B3_4"/>
    <property type="match status" value="1"/>
</dbReference>
<reference evidence="18" key="1">
    <citation type="submission" date="2020-07" db="EMBL/GenBank/DDBJ databases">
        <title>Huge and variable diversity of episymbiotic CPR bacteria and DPANN archaea in groundwater ecosystems.</title>
        <authorList>
            <person name="He C.Y."/>
            <person name="Keren R."/>
            <person name="Whittaker M."/>
            <person name="Farag I.F."/>
            <person name="Doudna J."/>
            <person name="Cate J.H.D."/>
            <person name="Banfield J.F."/>
        </authorList>
    </citation>
    <scope>NUCLEOTIDE SEQUENCE</scope>
    <source>
        <strain evidence="18">NC_groundwater_972_Pr1_S-0.2um_49_27</strain>
    </source>
</reference>
<dbReference type="EMBL" id="JACQCQ010000002">
    <property type="protein sequence ID" value="MBI3627142.1"/>
    <property type="molecule type" value="Genomic_DNA"/>
</dbReference>
<dbReference type="InterPro" id="IPR005147">
    <property type="entry name" value="tRNA_synthase_B5-dom"/>
</dbReference>
<comment type="similarity">
    <text evidence="2 15">Belongs to the phenylalanyl-tRNA synthetase beta subunit family. Type 1 subfamily.</text>
</comment>
<dbReference type="GO" id="GO:0004826">
    <property type="term" value="F:phenylalanine-tRNA ligase activity"/>
    <property type="evidence" value="ECO:0007669"/>
    <property type="project" value="UniProtKB-UniRule"/>
</dbReference>
<dbReference type="GO" id="GO:0000287">
    <property type="term" value="F:magnesium ion binding"/>
    <property type="evidence" value="ECO:0007669"/>
    <property type="project" value="UniProtKB-UniRule"/>
</dbReference>
<evidence type="ECO:0000256" key="6">
    <source>
        <dbReference type="ARBA" id="ARBA00022598"/>
    </source>
</evidence>
<dbReference type="SUPFAM" id="SSF54991">
    <property type="entry name" value="Anticodon-binding domain of PheRS"/>
    <property type="match status" value="1"/>
</dbReference>
<dbReference type="InterPro" id="IPR004532">
    <property type="entry name" value="Phe-tRNA-ligase_IIc_bsu_bact"/>
</dbReference>
<dbReference type="PANTHER" id="PTHR10947:SF0">
    <property type="entry name" value="PHENYLALANINE--TRNA LIGASE BETA SUBUNIT"/>
    <property type="match status" value="1"/>
</dbReference>
<evidence type="ECO:0000256" key="15">
    <source>
        <dbReference type="HAMAP-Rule" id="MF_00283"/>
    </source>
</evidence>
<feature type="binding site" evidence="15">
    <location>
        <position position="357"/>
    </location>
    <ligand>
        <name>Mg(2+)</name>
        <dbReference type="ChEBI" id="CHEBI:18420"/>
        <note>shared with alpha subunit</note>
    </ligand>
</feature>
<evidence type="ECO:0000256" key="1">
    <source>
        <dbReference type="ARBA" id="ARBA00004496"/>
    </source>
</evidence>
<keyword evidence="6 15" id="KW-0436">Ligase</keyword>
<dbReference type="Pfam" id="PF03483">
    <property type="entry name" value="B3_4"/>
    <property type="match status" value="1"/>
</dbReference>
<keyword evidence="8 15" id="KW-0547">Nucleotide-binding</keyword>
<dbReference type="FunFam" id="3.30.70.380:FF:000001">
    <property type="entry name" value="Phenylalanine--tRNA ligase beta subunit"/>
    <property type="match status" value="1"/>
</dbReference>
<comment type="subcellular location">
    <subcellularLocation>
        <location evidence="1 15">Cytoplasm</location>
    </subcellularLocation>
</comment>
<dbReference type="SUPFAM" id="SSF46955">
    <property type="entry name" value="Putative DNA-binding domain"/>
    <property type="match status" value="2"/>
</dbReference>
<evidence type="ECO:0000256" key="14">
    <source>
        <dbReference type="ARBA" id="ARBA00049255"/>
    </source>
</evidence>
<evidence type="ECO:0000256" key="9">
    <source>
        <dbReference type="ARBA" id="ARBA00022840"/>
    </source>
</evidence>
<dbReference type="Gene3D" id="3.30.70.380">
    <property type="entry name" value="Ferrodoxin-fold anticodon-binding domain"/>
    <property type="match status" value="1"/>
</dbReference>
<dbReference type="SUPFAM" id="SSF55681">
    <property type="entry name" value="Class II aaRS and biotin synthetases"/>
    <property type="match status" value="1"/>
</dbReference>
<dbReference type="InterPro" id="IPR005146">
    <property type="entry name" value="B3/B4_tRNA-bd"/>
</dbReference>
<gene>
    <name evidence="15 18" type="primary">pheT</name>
    <name evidence="18" type="ORF">HY220_00105</name>
</gene>
<evidence type="ECO:0000313" key="18">
    <source>
        <dbReference type="EMBL" id="MBI3627142.1"/>
    </source>
</evidence>
<dbReference type="PROSITE" id="PS51483">
    <property type="entry name" value="B5"/>
    <property type="match status" value="1"/>
</dbReference>
<dbReference type="SUPFAM" id="SSF56037">
    <property type="entry name" value="PheT/TilS domain"/>
    <property type="match status" value="1"/>
</dbReference>
<dbReference type="Gene3D" id="3.30.930.10">
    <property type="entry name" value="Bira Bifunctional Protein, Domain 2"/>
    <property type="match status" value="1"/>
</dbReference>
<keyword evidence="11" id="KW-0694">RNA-binding</keyword>
<dbReference type="InterPro" id="IPR045864">
    <property type="entry name" value="aa-tRNA-synth_II/BPL/LPL"/>
</dbReference>
<dbReference type="GO" id="GO:0009328">
    <property type="term" value="C:phenylalanine-tRNA ligase complex"/>
    <property type="evidence" value="ECO:0007669"/>
    <property type="project" value="TreeGrafter"/>
</dbReference>
<protein>
    <recommendedName>
        <fullName evidence="15">Phenylalanine--tRNA ligase beta subunit</fullName>
        <ecNumber evidence="15">6.1.1.20</ecNumber>
    </recommendedName>
    <alternativeName>
        <fullName evidence="15">Phenylalanyl-tRNA synthetase beta subunit</fullName>
        <shortName evidence="15">PheRS</shortName>
    </alternativeName>
</protein>
<dbReference type="GO" id="GO:0006432">
    <property type="term" value="P:phenylalanyl-tRNA aminoacylation"/>
    <property type="evidence" value="ECO:0007669"/>
    <property type="project" value="UniProtKB-UniRule"/>
</dbReference>
<evidence type="ECO:0000256" key="11">
    <source>
        <dbReference type="ARBA" id="ARBA00022884"/>
    </source>
</evidence>